<dbReference type="EMBL" id="JAQQWK010000002">
    <property type="protein sequence ID" value="KAK8052079.1"/>
    <property type="molecule type" value="Genomic_DNA"/>
</dbReference>
<evidence type="ECO:0000313" key="2">
    <source>
        <dbReference type="Proteomes" id="UP001444661"/>
    </source>
</evidence>
<name>A0ABR1TZM1_9PEZI</name>
<keyword evidence="2" id="KW-1185">Reference proteome</keyword>
<dbReference type="Proteomes" id="UP001444661">
    <property type="component" value="Unassembled WGS sequence"/>
</dbReference>
<evidence type="ECO:0000313" key="1">
    <source>
        <dbReference type="EMBL" id="KAK8052079.1"/>
    </source>
</evidence>
<accession>A0ABR1TZM1</accession>
<comment type="caution">
    <text evidence="1">The sequence shown here is derived from an EMBL/GenBank/DDBJ whole genome shotgun (WGS) entry which is preliminary data.</text>
</comment>
<reference evidence="1 2" key="1">
    <citation type="submission" date="2023-01" db="EMBL/GenBank/DDBJ databases">
        <title>Analysis of 21 Apiospora genomes using comparative genomics revels a genus with tremendous synthesis potential of carbohydrate active enzymes and secondary metabolites.</title>
        <authorList>
            <person name="Sorensen T."/>
        </authorList>
    </citation>
    <scope>NUCLEOTIDE SEQUENCE [LARGE SCALE GENOMIC DNA]</scope>
    <source>
        <strain evidence="1 2">CBS 33761</strain>
    </source>
</reference>
<gene>
    <name evidence="1" type="ORF">PG993_003464</name>
</gene>
<proteinExistence type="predicted"/>
<organism evidence="1 2">
    <name type="scientific">Apiospora rasikravindrae</name>
    <dbReference type="NCBI Taxonomy" id="990691"/>
    <lineage>
        <taxon>Eukaryota</taxon>
        <taxon>Fungi</taxon>
        <taxon>Dikarya</taxon>
        <taxon>Ascomycota</taxon>
        <taxon>Pezizomycotina</taxon>
        <taxon>Sordariomycetes</taxon>
        <taxon>Xylariomycetidae</taxon>
        <taxon>Amphisphaeriales</taxon>
        <taxon>Apiosporaceae</taxon>
        <taxon>Apiospora</taxon>
    </lineage>
</organism>
<sequence length="71" mass="8258">MYQPRYDPIHSSAATFQDDPEFSSYLSYTVSRTTLHLHIHHPPAESKNAIYDFRITSFALAPVPRYLLYVL</sequence>
<protein>
    <submittedName>
        <fullName evidence="1">Uncharacterized protein</fullName>
    </submittedName>
</protein>